<feature type="transmembrane region" description="Helical" evidence="5">
    <location>
        <begin position="71"/>
        <end position="92"/>
    </location>
</feature>
<name>A0A9W7XWR0_9FUNG</name>
<keyword evidence="3 5" id="KW-1133">Transmembrane helix</keyword>
<dbReference type="Proteomes" id="UP001149813">
    <property type="component" value="Unassembled WGS sequence"/>
</dbReference>
<feature type="transmembrane region" description="Helical" evidence="5">
    <location>
        <begin position="46"/>
        <end position="64"/>
    </location>
</feature>
<feature type="transmembrane region" description="Helical" evidence="5">
    <location>
        <begin position="165"/>
        <end position="186"/>
    </location>
</feature>
<dbReference type="GO" id="GO:0016020">
    <property type="term" value="C:membrane"/>
    <property type="evidence" value="ECO:0007669"/>
    <property type="project" value="UniProtKB-SubCell"/>
</dbReference>
<dbReference type="PANTHER" id="PTHR23294:SF59">
    <property type="entry name" value="UNC93-LIKE PROTEIN C922.05C"/>
    <property type="match status" value="1"/>
</dbReference>
<evidence type="ECO:0008006" key="8">
    <source>
        <dbReference type="Google" id="ProtNLM"/>
    </source>
</evidence>
<evidence type="ECO:0000313" key="6">
    <source>
        <dbReference type="EMBL" id="KAJ1720440.1"/>
    </source>
</evidence>
<feature type="transmembrane region" description="Helical" evidence="5">
    <location>
        <begin position="247"/>
        <end position="266"/>
    </location>
</feature>
<gene>
    <name evidence="6" type="ORF">LPJ53_004930</name>
</gene>
<evidence type="ECO:0000256" key="5">
    <source>
        <dbReference type="SAM" id="Phobius"/>
    </source>
</evidence>
<accession>A0A9W7XWR0</accession>
<evidence type="ECO:0000313" key="7">
    <source>
        <dbReference type="Proteomes" id="UP001149813"/>
    </source>
</evidence>
<dbReference type="PANTHER" id="PTHR23294">
    <property type="entry name" value="ET TRANSLATION PRODUCT-RELATED"/>
    <property type="match status" value="1"/>
</dbReference>
<comment type="caution">
    <text evidence="6">The sequence shown here is derived from an EMBL/GenBank/DDBJ whole genome shotgun (WGS) entry which is preliminary data.</text>
</comment>
<feature type="transmembrane region" description="Helical" evidence="5">
    <location>
        <begin position="278"/>
        <end position="301"/>
    </location>
</feature>
<evidence type="ECO:0000256" key="2">
    <source>
        <dbReference type="ARBA" id="ARBA00022692"/>
    </source>
</evidence>
<feature type="transmembrane region" description="Helical" evidence="5">
    <location>
        <begin position="134"/>
        <end position="153"/>
    </location>
</feature>
<organism evidence="6 7">
    <name type="scientific">Coemansia erecta</name>
    <dbReference type="NCBI Taxonomy" id="147472"/>
    <lineage>
        <taxon>Eukaryota</taxon>
        <taxon>Fungi</taxon>
        <taxon>Fungi incertae sedis</taxon>
        <taxon>Zoopagomycota</taxon>
        <taxon>Kickxellomycotina</taxon>
        <taxon>Kickxellomycetes</taxon>
        <taxon>Kickxellales</taxon>
        <taxon>Kickxellaceae</taxon>
        <taxon>Coemansia</taxon>
    </lineage>
</organism>
<keyword evidence="4 5" id="KW-0472">Membrane</keyword>
<feature type="transmembrane region" description="Helical" evidence="5">
    <location>
        <begin position="398"/>
        <end position="417"/>
    </location>
</feature>
<reference evidence="6" key="1">
    <citation type="submission" date="2022-07" db="EMBL/GenBank/DDBJ databases">
        <title>Phylogenomic reconstructions and comparative analyses of Kickxellomycotina fungi.</title>
        <authorList>
            <person name="Reynolds N.K."/>
            <person name="Stajich J.E."/>
            <person name="Barry K."/>
            <person name="Grigoriev I.V."/>
            <person name="Crous P."/>
            <person name="Smith M.E."/>
        </authorList>
    </citation>
    <scope>NUCLEOTIDE SEQUENCE</scope>
    <source>
        <strain evidence="6">NBRC 32514</strain>
    </source>
</reference>
<keyword evidence="2 5" id="KW-0812">Transmembrane</keyword>
<dbReference type="OrthoDB" id="196103at2759"/>
<keyword evidence="7" id="KW-1185">Reference proteome</keyword>
<sequence>MRYNSPVTQLAILAVVLLLTTGVRRLLDNYLMQYIPVNVNLSFNSYLPAGIVGCASGFIGIFLVNLVGFRYIFVFHTLTNMIYASSVVSMFLNGGSGFQTAAMMLGIIGYYPCRVATLVIVLAYPGEKWKARALAVFLIIEYLSNALGDIIALRSFGHSSESERVHYAIVYLVLACISPLLALCIAPSDQVVRNNGLYLISPKTTLKTEIVETGRIFTKKYMLLLIPYMFSYPMLFAIANLQLPDQLIVAMYDIGKVLVMIMGQLLDVQWASRRVRGLIGLLVIVLFYLISVSLTTVARVIHYDMTGLDPNWSRDEYNKFIFKVLITQQYKLLLSVLFFAGLISGLIELYGYWLMGTLTNDLKSSARFVGTYHSFMALGGLVGYQIARSLDFERAAPAYYVAMATTIVSFGLAYFVVRKITETNNWSLGRITRNQESFDKDANVDTEVVAIIADVKHQHVQSTQSQL</sequence>
<protein>
    <recommendedName>
        <fullName evidence="8">MFS general substrate transporter</fullName>
    </recommendedName>
</protein>
<feature type="transmembrane region" description="Helical" evidence="5">
    <location>
        <begin position="366"/>
        <end position="386"/>
    </location>
</feature>
<feature type="transmembrane region" description="Helical" evidence="5">
    <location>
        <begin position="221"/>
        <end position="241"/>
    </location>
</feature>
<evidence type="ECO:0000256" key="3">
    <source>
        <dbReference type="ARBA" id="ARBA00022989"/>
    </source>
</evidence>
<evidence type="ECO:0000256" key="1">
    <source>
        <dbReference type="ARBA" id="ARBA00004141"/>
    </source>
</evidence>
<dbReference type="AlphaFoldDB" id="A0A9W7XWR0"/>
<feature type="transmembrane region" description="Helical" evidence="5">
    <location>
        <begin position="332"/>
        <end position="354"/>
    </location>
</feature>
<dbReference type="InterPro" id="IPR036259">
    <property type="entry name" value="MFS_trans_sf"/>
</dbReference>
<dbReference type="EMBL" id="JANBOJ010000258">
    <property type="protein sequence ID" value="KAJ1720440.1"/>
    <property type="molecule type" value="Genomic_DNA"/>
</dbReference>
<dbReference type="SUPFAM" id="SSF103473">
    <property type="entry name" value="MFS general substrate transporter"/>
    <property type="match status" value="1"/>
</dbReference>
<evidence type="ECO:0000256" key="4">
    <source>
        <dbReference type="ARBA" id="ARBA00023136"/>
    </source>
</evidence>
<feature type="transmembrane region" description="Helical" evidence="5">
    <location>
        <begin position="98"/>
        <end position="122"/>
    </location>
</feature>
<dbReference type="InterPro" id="IPR051617">
    <property type="entry name" value="UNC-93-like_regulator"/>
</dbReference>
<comment type="subcellular location">
    <subcellularLocation>
        <location evidence="1">Membrane</location>
        <topology evidence="1">Multi-pass membrane protein</topology>
    </subcellularLocation>
</comment>
<proteinExistence type="predicted"/>